<dbReference type="EMBL" id="UINC01189085">
    <property type="protein sequence ID" value="SVE02614.1"/>
    <property type="molecule type" value="Genomic_DNA"/>
</dbReference>
<reference evidence="1" key="1">
    <citation type="submission" date="2018-05" db="EMBL/GenBank/DDBJ databases">
        <authorList>
            <person name="Lanie J.A."/>
            <person name="Ng W.-L."/>
            <person name="Kazmierczak K.M."/>
            <person name="Andrzejewski T.M."/>
            <person name="Davidsen T.M."/>
            <person name="Wayne K.J."/>
            <person name="Tettelin H."/>
            <person name="Glass J.I."/>
            <person name="Rusch D."/>
            <person name="Podicherti R."/>
            <person name="Tsui H.-C.T."/>
            <person name="Winkler M.E."/>
        </authorList>
    </citation>
    <scope>NUCLEOTIDE SEQUENCE</scope>
</reference>
<name>A0A383A4K2_9ZZZZ</name>
<proteinExistence type="predicted"/>
<feature type="non-terminal residue" evidence="1">
    <location>
        <position position="59"/>
    </location>
</feature>
<dbReference type="AlphaFoldDB" id="A0A383A4K2"/>
<protein>
    <submittedName>
        <fullName evidence="1">Uncharacterized protein</fullName>
    </submittedName>
</protein>
<organism evidence="1">
    <name type="scientific">marine metagenome</name>
    <dbReference type="NCBI Taxonomy" id="408172"/>
    <lineage>
        <taxon>unclassified sequences</taxon>
        <taxon>metagenomes</taxon>
        <taxon>ecological metagenomes</taxon>
    </lineage>
</organism>
<accession>A0A383A4K2</accession>
<sequence length="59" mass="6156">VRDGATQFSNASGEVLFVSGDGTDTLLVELPTAVSSSSPDLVRLSFTTSVFQSGSTFRL</sequence>
<gene>
    <name evidence="1" type="ORF">METZ01_LOCUS455468</name>
</gene>
<evidence type="ECO:0000313" key="1">
    <source>
        <dbReference type="EMBL" id="SVE02614.1"/>
    </source>
</evidence>
<feature type="non-terminal residue" evidence="1">
    <location>
        <position position="1"/>
    </location>
</feature>